<dbReference type="InterPro" id="IPR043136">
    <property type="entry name" value="B30.2/SPRY_sf"/>
</dbReference>
<dbReference type="GO" id="GO:0004842">
    <property type="term" value="F:ubiquitin-protein transferase activity"/>
    <property type="evidence" value="ECO:0007669"/>
    <property type="project" value="InterPro"/>
</dbReference>
<dbReference type="InterPro" id="IPR000408">
    <property type="entry name" value="Reg_chr_condens"/>
</dbReference>
<dbReference type="PROSITE" id="PS50188">
    <property type="entry name" value="B302_SPRY"/>
    <property type="match status" value="2"/>
</dbReference>
<name>A0A7S0DIF5_9EUKA</name>
<dbReference type="Gene3D" id="3.90.1750.10">
    <property type="entry name" value="Hect, E3 ligase catalytic domains"/>
    <property type="match status" value="1"/>
</dbReference>
<dbReference type="PANTHER" id="PTHR46654">
    <property type="entry name" value="E3 UBIQUITIN-PROTEIN LIGASE HECTD3"/>
    <property type="match status" value="1"/>
</dbReference>
<feature type="repeat" description="RCC1" evidence="3">
    <location>
        <begin position="93"/>
        <end position="143"/>
    </location>
</feature>
<dbReference type="Pfam" id="PF00632">
    <property type="entry name" value="HECT"/>
    <property type="match status" value="1"/>
</dbReference>
<feature type="domain" description="B30.2/SPRY" evidence="5">
    <location>
        <begin position="887"/>
        <end position="1070"/>
    </location>
</feature>
<feature type="region of interest" description="Disordered" evidence="4">
    <location>
        <begin position="1067"/>
        <end position="1097"/>
    </location>
</feature>
<dbReference type="InterPro" id="IPR035983">
    <property type="entry name" value="Hect_E3_ubiquitin_ligase"/>
</dbReference>
<dbReference type="Gene3D" id="2.100.10.30">
    <property type="entry name" value="Jacalin-like lectin domain"/>
    <property type="match status" value="1"/>
</dbReference>
<dbReference type="InterPro" id="IPR001229">
    <property type="entry name" value="Jacalin-like_lectin_dom"/>
</dbReference>
<gene>
    <name evidence="7" type="ORF">LAMO00422_LOCUS12518</name>
</gene>
<dbReference type="InterPro" id="IPR036404">
    <property type="entry name" value="Jacalin-like_lectin_dom_sf"/>
</dbReference>
<accession>A0A7S0DIF5</accession>
<dbReference type="PANTHER" id="PTHR46654:SF1">
    <property type="entry name" value="E3 UBIQUITIN-PROTEIN LIGASE HECTD3"/>
    <property type="match status" value="1"/>
</dbReference>
<feature type="domain" description="B30.2/SPRY" evidence="5">
    <location>
        <begin position="1073"/>
        <end position="1282"/>
    </location>
</feature>
<dbReference type="Gene3D" id="2.60.120.200">
    <property type="match status" value="2"/>
</dbReference>
<dbReference type="SUPFAM" id="SSF56204">
    <property type="entry name" value="Hect, E3 ligase catalytic domain"/>
    <property type="match status" value="1"/>
</dbReference>
<evidence type="ECO:0000256" key="3">
    <source>
        <dbReference type="PROSITE-ProRule" id="PRU00235"/>
    </source>
</evidence>
<dbReference type="Gene3D" id="3.30.2410.10">
    <property type="entry name" value="Hect, E3 ligase catalytic domain"/>
    <property type="match status" value="1"/>
</dbReference>
<evidence type="ECO:0000259" key="5">
    <source>
        <dbReference type="PROSITE" id="PS50188"/>
    </source>
</evidence>
<dbReference type="InterPro" id="IPR000569">
    <property type="entry name" value="HECT_dom"/>
</dbReference>
<dbReference type="Gene3D" id="2.60.120.260">
    <property type="entry name" value="Galactose-binding domain-like"/>
    <property type="match status" value="1"/>
</dbReference>
<dbReference type="InterPro" id="IPR003877">
    <property type="entry name" value="SPRY_dom"/>
</dbReference>
<organism evidence="7">
    <name type="scientific">Amorphochlora amoebiformis</name>
    <dbReference type="NCBI Taxonomy" id="1561963"/>
    <lineage>
        <taxon>Eukaryota</taxon>
        <taxon>Sar</taxon>
        <taxon>Rhizaria</taxon>
        <taxon>Cercozoa</taxon>
        <taxon>Chlorarachniophyceae</taxon>
        <taxon>Amorphochlora</taxon>
    </lineage>
</organism>
<feature type="repeat" description="RCC1" evidence="3">
    <location>
        <begin position="193"/>
        <end position="238"/>
    </location>
</feature>
<dbReference type="Pfam" id="PF00415">
    <property type="entry name" value="RCC1"/>
    <property type="match status" value="2"/>
</dbReference>
<keyword evidence="1 2" id="KW-0833">Ubl conjugation pathway</keyword>
<evidence type="ECO:0000256" key="1">
    <source>
        <dbReference type="ARBA" id="ARBA00022786"/>
    </source>
</evidence>
<sequence length="3964" mass="433838">MGEYQKKSTVLKVPVPVGEKEIVIQASTRKNHVLFVTRSGHLYGMGTNASGECGTVSSGHLEKPTRVMGELKKEFVVQASAGDQHSGCVTKSGKAFTWGCGSDGRLGNGQTSTKKEPVHVGKLYGLAQVIACGDKGTMIQFENALFAAGSNSNYALALASTGCNSSLLKVNFACEFVQICLGNMMGLGLTVSGELYSWGRSYVTGNRRDQRTPQRLDVGEPVTQIACGHENCFALTRTGALYTWGRSTGSYKCTIPHGRTIDFSLQEPTVALASDMDDDSIVYVAASNTHVVVVTENGELHSCGTACNATGFPSARATLGRIQQNFGVVGAIAVGYQSTYIVSNMGYSRSVSRSTMLWKTAEDTVIRPPYPLCTYAVGGGVKPAEEGLALFGIRKIANESRSQVIVLSGSAEETKGLADCRFYAFVNPTNHTTKYIIQSRISPPEAKSPFTNIPHFRIVPEAESSDADWEPASLPVNSFFARPSKSSAAPFKVDLQSHFLGRGEFYAYNSSLSGMYSRSVPELSGGPPLALSVENTGGLSPAVEFRSADQAASAALDLKLSGSSFPAGSLSPGCEQGATFGITFKSPVPFAAQALSLEGIFSVELTDSGVFVLKICGKKHSQFRLQEAKLNVKNLSICVVCKYSGTKPGSTTLYVCGSPTVTTDLGKDLESKIHALNAKRFVFASKVTCQGDSPRPCVGESACYWPYAISPDMVGYLAFYGAHFAAMDAAFIEQSSTFRYRDLTNQPLDTSVKARSGSRLVEAAPLELRAIEASMKADSKRKKKKKPPVPILGKALVPEGPILINRGMDAGPRGDIPTPKSEPIEDYTIVTDMLLPRSRAEYSVFKPNRKPKVPTGAFMVRSAMCAQASRGLSHAPQAIQSWIKVPKRSGGGIIMGNSPIGFPETQIIFDSGLRSEDITVSGDGTTALNASSAISSVACCITIEKGVREWEVSFQADEAFVGVADAQTFAFDDASAIGSGEWSGWAISTEGVHDEKFNPIKTLQSRLPSTSERAFGVRVNSDNKTVEFFDGGLNGPKIYKCSNVKGPLRPVVSFAKGRASIRGSIFDGNTGMSAAEEKKRREAETKSDSKADIKTNSTVKHKPFQLGSAKKGSKVVLTNHNKTISGTGIGTVVANEGYDTGVHTWVIRWDAHGNGDPRIGIVKHGAKTEKRLGEDGCGWGLDMDKNGGFYLVRPMDSSEPKKGYTTTNRQARCKARVGGTVKVILDCEAGTLTYQSDGKVVGTEHVGSGPSFTGLPRIKLYPAFSINSKKETFTIISQTHGDSVGKAKPAPPPFKLVSNDRIELSNGGLTAKAKVSPAVVFGNTFYSEGKHEWTIKWDKHNNGDPRIGVSLLGTNPKQNLGSDKKSWALDIDKNGGYYLVENGKSTSRNSAHKARVGGTLRTVLDCDAGTVSYYVDGRLVGTPGSPGGPTFTGLKGQRLCPSFSFNNSHVQWTLVSQKHNSFSEDVKPAPRFDLSNPSDWQIDKSKMEVKAGFDKSINIKKKSGSRYTACYKKPMTEGVYAFTYTMTNTGTRSPNNYYGVVPAISSVNRFLGSFGYGMSSSGSKWTTNSSSSCPIGATNSKNNMVTMIVDMDNNTLTMKSNGKSSVTHTRLPNKVYLGVSLNYTGTQIDIKCIPQEGKATESVVGTGTGKMSKMNWSVPPKMEVKGGGKFWKVRRKDSGGRCTAVMSMPMTFGVYKYEVCFASRTSGSTNNYYGISDKPTFNPSQYIGQYGWALNSGGSKWCKGSNTSSGLGSHNTPPVKYEMRIDMTTRSLYMSKDGNTTCLYTNLPKPAYLAMSVEYPGCEVTVRSLNQDGPKAPLLHWSKACVMGWDLKRGSRLLSNRYVSPTVGNTDLGLINGAKVKDNAVYLDGKSWVRAYDGCKPALYAKSLEIVCKLETLKQHKGAGLISFDDGYNDNSGNSKTPESFDGLAFSETSPDTVFLASDGNKRTPEEPEGLVPERKVQTWVHFIVSYHENGYVQIFRNGKAHGRMFKADSSTLMYAEKTRVLVGKTTHSAKTGFQGWVRCARVYKQPITPEAAKEMYEKEMLDGDLTKHLISGKEFASWGVCADGHAAMIIKSAKMQTPLAYRFNAKVDTGSWTHLTFNKENRGQALALYVNGRVADRWTPKGGIPDISFKSYYIGADSRAIACAEGLFPGDILGVRIFKSSLDANDVSPSAAVPNSLIADIKVDSATGKLVDSILKLAPSIRQVIADPESNGLIRVRPDGRLVCLGVISDDPVPLGRWFRLKVSCSAAVGVISVMADKKSILNVDGLPFGLKNKIRLGTEFEVFSSTAPKGCATRFVYTSLGHAPSKSLAENFGNPRSPIDLSKNTVLLEYLAKSLVNTGIEPECLLLALRVTGGSLSGAQQYIANNMDKIKINSCKMRLKALEKTLIEAGGDSKVVNKELSVAWAAEEKNANLISARRAIKSALPVILENWNPRAEGTVPEKMQELVDATIERLVNFGSEEVNAENCEDSYDSMYTVATRTPARERSSNYLEAPGYRFKNMVLDWKSCEIEKFIAHSEWTLFKRDPPRMQAVGTIRFGEKSVLTPEGKKGLWKVSKNADSIEVVIGSKKSSFALRNGRQELREIDAKSKLVARYPKHLLGEDDEVKKDMADFDSKRSRFLSTASESERCLALLHLRSALIELTLNSNPLDVSTLLALARVVEADASADSNLKRLRQKLTTELRSEMRKLPANAPLPKKIDEHKFPAMSMVLKETLYQLMVLSQSPPQLKPSEEALITGEAASVGMTMWLLDITGEVFREAIAAGEGLLLRWRSVMFPPAIINMMFKALLMLPRDPLVSMIRLLGSLVNPGAASGLPSLEFDISQMVVTKAVMAKLRDKEQGTQASPLFVSLVTFNMSLERAMRRRLAEEGQPQEEEEEEEEEDDDEVKDTRPIWNFAMHSKLQATWTGSAWKLRKISSGRCSCSTTVPLSKGIWKFEVKLTNKPSNCNNYYGVLDVPQPRDQYVGQIGWALTCSGSKFRKGSSSSFNGGSLREIGKICTITIDADRGILYAKTPQMDGELYNDLPRPCYPAFSLEYQGTEIEIRPLSWRGGDQISGMPSTPLSWFYDLLTADDSTHSLAMAGTGYSRLPADFVREVFKAASPGYCRDSDSPIIVSKFYGRAGALLDQLTFVQEDGSKIVAGGGGGSEKPGITLNPGEYVVEIASKEHNSYIGKGVVVKTNKNRTVTIAGSSYYSSGNVRTFKAKKGYQIIGVVSTQPGKITKVIEAKVADSKGANICEYNNALGRPTRQSSTLAPDVHGVGVFAGPKPKLSLFGSENAVDGVTLEWRCGMSKTEKEKAPWWEVDMGEPVRLGRASVLLGPKPPSTLYLVGMDTKGPQDAVRSGIKGRLSGKEIKWSGSITDKPKRYWRIQYLPGTFSSSLRLEIKQFYFFKFLDAKEADKKVDKNRIPAPSTAYEKILSLFNPAALGFVVDLINRWMDRGGVAKLGQELASQFAKDKNALASNQHLSKISPSNDELEMVAQILIHFNKIVKELLPVTDLTLPKGFSELSDNLREARRYIFWKEKSSQWRSALSRSQKTKLNPQITFSMLAARQLYLDRKTDHKGRRSLFGQFYRATKSMDQERLYKISKDERAFSVRDIHMSVADAGGPYRDYVSKMMKEVQDPVLPLFIKCPNGRNGVGENRNCVVPRSSSTSAVCLDMYETLGKFMGMVMRSKNLVSLDFPGLVWKRLIRDTITEYDVRAIDLHAFNKIDAIRKVEASRPSPKLFDSQMKEVKFVTRNSEGKTVELIPNGKKSVLTWDNRREYVRLLRRMSFHEFDTQIDAMKKGLAFVVPISLLTMFTWQEVSALVCGRGMSLGDIELLEQMTSYSGGHNKNTTTIKLFWKMMKERFSEEDRAAFLAFVWGRNRLPTDKASFTQRFTISGHSRSNSNPNNWFPIAHTCGFSVEMPKYTTLEAMEKKIKWAMYNCTTTDADGSIQRSGMVVGLSGGPEDEKEPSLW</sequence>
<dbReference type="SMART" id="SM00449">
    <property type="entry name" value="SPRY"/>
    <property type="match status" value="2"/>
</dbReference>
<protein>
    <submittedName>
        <fullName evidence="7">Uncharacterized protein</fullName>
    </submittedName>
</protein>
<proteinExistence type="predicted"/>
<dbReference type="SUPFAM" id="SSF49899">
    <property type="entry name" value="Concanavalin A-like lectins/glucanases"/>
    <property type="match status" value="6"/>
</dbReference>
<evidence type="ECO:0000256" key="4">
    <source>
        <dbReference type="SAM" id="MobiDB-lite"/>
    </source>
</evidence>
<feature type="compositionally biased region" description="Basic and acidic residues" evidence="4">
    <location>
        <begin position="1075"/>
        <end position="1093"/>
    </location>
</feature>
<dbReference type="InterPro" id="IPR001870">
    <property type="entry name" value="B30.2/SPRY"/>
</dbReference>
<dbReference type="EMBL" id="HBEM01018357">
    <property type="protein sequence ID" value="CAD8453578.1"/>
    <property type="molecule type" value="Transcribed_RNA"/>
</dbReference>
<feature type="repeat" description="RCC1" evidence="3">
    <location>
        <begin position="40"/>
        <end position="92"/>
    </location>
</feature>
<dbReference type="InterPro" id="IPR013320">
    <property type="entry name" value="ConA-like_dom_sf"/>
</dbReference>
<dbReference type="Gene3D" id="3.30.2160.10">
    <property type="entry name" value="Hect, E3 ligase catalytic domain"/>
    <property type="match status" value="1"/>
</dbReference>
<evidence type="ECO:0000313" key="7">
    <source>
        <dbReference type="EMBL" id="CAD8453578.1"/>
    </source>
</evidence>
<reference evidence="7" key="1">
    <citation type="submission" date="2021-01" db="EMBL/GenBank/DDBJ databases">
        <authorList>
            <person name="Corre E."/>
            <person name="Pelletier E."/>
            <person name="Niang G."/>
            <person name="Scheremetjew M."/>
            <person name="Finn R."/>
            <person name="Kale V."/>
            <person name="Holt S."/>
            <person name="Cochrane G."/>
            <person name="Meng A."/>
            <person name="Brown T."/>
            <person name="Cohen L."/>
        </authorList>
    </citation>
    <scope>NUCLEOTIDE SEQUENCE</scope>
    <source>
        <strain evidence="7">CCMP2058</strain>
    </source>
</reference>
<dbReference type="Pfam" id="PF13385">
    <property type="entry name" value="Laminin_G_3"/>
    <property type="match status" value="1"/>
</dbReference>
<dbReference type="Pfam" id="PF01419">
    <property type="entry name" value="Jacalin"/>
    <property type="match status" value="1"/>
</dbReference>
<dbReference type="Pfam" id="PF13540">
    <property type="entry name" value="RCC1_2"/>
    <property type="match status" value="1"/>
</dbReference>
<evidence type="ECO:0000256" key="2">
    <source>
        <dbReference type="PROSITE-ProRule" id="PRU00104"/>
    </source>
</evidence>
<dbReference type="Pfam" id="PF00622">
    <property type="entry name" value="SPRY"/>
    <property type="match status" value="2"/>
</dbReference>
<evidence type="ECO:0000259" key="6">
    <source>
        <dbReference type="PROSITE" id="PS50237"/>
    </source>
</evidence>
<dbReference type="Gene3D" id="2.60.120.920">
    <property type="match status" value="6"/>
</dbReference>
<dbReference type="InterPro" id="IPR009091">
    <property type="entry name" value="RCC1/BLIP-II"/>
</dbReference>
<dbReference type="PROSITE" id="PS50012">
    <property type="entry name" value="RCC1_3"/>
    <property type="match status" value="3"/>
</dbReference>
<dbReference type="SMART" id="SM00119">
    <property type="entry name" value="HECTc"/>
    <property type="match status" value="1"/>
</dbReference>
<feature type="active site" description="Glycyl thioester intermediate" evidence="2">
    <location>
        <position position="3907"/>
    </location>
</feature>
<dbReference type="InterPro" id="IPR042469">
    <property type="entry name" value="HECTD3"/>
</dbReference>
<dbReference type="SUPFAM" id="SSF50985">
    <property type="entry name" value="RCC1/BLIP-II"/>
    <property type="match status" value="1"/>
</dbReference>
<dbReference type="PROSITE" id="PS50237">
    <property type="entry name" value="HECT"/>
    <property type="match status" value="1"/>
</dbReference>
<feature type="region of interest" description="Disordered" evidence="4">
    <location>
        <begin position="2872"/>
        <end position="2894"/>
    </location>
</feature>
<feature type="compositionally biased region" description="Acidic residues" evidence="4">
    <location>
        <begin position="2877"/>
        <end position="2893"/>
    </location>
</feature>
<feature type="domain" description="HECT" evidence="6">
    <location>
        <begin position="3586"/>
        <end position="3940"/>
    </location>
</feature>
<dbReference type="Gene3D" id="2.130.10.30">
    <property type="entry name" value="Regulator of chromosome condensation 1/beta-lactamase-inhibitor protein II"/>
    <property type="match status" value="2"/>
</dbReference>